<proteinExistence type="predicted"/>
<evidence type="ECO:0000313" key="3">
    <source>
        <dbReference type="Proteomes" id="UP000676565"/>
    </source>
</evidence>
<protein>
    <submittedName>
        <fullName evidence="2">Carboxypeptidase regulatory-like domain-containing protein</fullName>
    </submittedName>
</protein>
<dbReference type="EMBL" id="JAGKQQ010000001">
    <property type="protein sequence ID" value="MBP3959323.1"/>
    <property type="molecule type" value="Genomic_DNA"/>
</dbReference>
<dbReference type="PROSITE" id="PS51257">
    <property type="entry name" value="PROKAR_LIPOPROTEIN"/>
    <property type="match status" value="1"/>
</dbReference>
<feature type="region of interest" description="Disordered" evidence="1">
    <location>
        <begin position="92"/>
        <end position="111"/>
    </location>
</feature>
<accession>A0ABS5C2G8</accession>
<dbReference type="RefSeq" id="WP_210659956.1">
    <property type="nucleotide sequence ID" value="NZ_JAGKQQ010000001.1"/>
</dbReference>
<keyword evidence="3" id="KW-1185">Reference proteome</keyword>
<reference evidence="2 3" key="1">
    <citation type="submission" date="2021-04" db="EMBL/GenBank/DDBJ databases">
        <authorList>
            <person name="Ivanova A."/>
        </authorList>
    </citation>
    <scope>NUCLEOTIDE SEQUENCE [LARGE SCALE GENOMIC DNA]</scope>
    <source>
        <strain evidence="2 3">G18</strain>
    </source>
</reference>
<comment type="caution">
    <text evidence="2">The sequence shown here is derived from an EMBL/GenBank/DDBJ whole genome shotgun (WGS) entry which is preliminary data.</text>
</comment>
<dbReference type="Proteomes" id="UP000676565">
    <property type="component" value="Unassembled WGS sequence"/>
</dbReference>
<name>A0ABS5C2G8_9BACT</name>
<evidence type="ECO:0000256" key="1">
    <source>
        <dbReference type="SAM" id="MobiDB-lite"/>
    </source>
</evidence>
<evidence type="ECO:0000313" key="2">
    <source>
        <dbReference type="EMBL" id="MBP3959323.1"/>
    </source>
</evidence>
<sequence length="143" mass="15058">MCSVRVLAPLLIFTIFLAGCSDSYGGRMEVSGTVKFKGQSLKDGTVSFEPLDGQPTRATALLTAGSFTIPRPTGLVPGRYLLRVSAGDGKTAVNPVEADKPPGPGGGTNIISKELIPADWNVKSKQERTIGADGPNRFEIEIP</sequence>
<gene>
    <name evidence="2" type="ORF">J8F10_29105</name>
</gene>
<organism evidence="2 3">
    <name type="scientific">Gemmata palustris</name>
    <dbReference type="NCBI Taxonomy" id="2822762"/>
    <lineage>
        <taxon>Bacteria</taxon>
        <taxon>Pseudomonadati</taxon>
        <taxon>Planctomycetota</taxon>
        <taxon>Planctomycetia</taxon>
        <taxon>Gemmatales</taxon>
        <taxon>Gemmataceae</taxon>
        <taxon>Gemmata</taxon>
    </lineage>
</organism>